<evidence type="ECO:0000313" key="2">
    <source>
        <dbReference type="Proteomes" id="UP000187001"/>
    </source>
</evidence>
<dbReference type="AlphaFoldDB" id="A0ABD6QLV2"/>
<comment type="caution">
    <text evidence="1">The sequence shown here is derived from an EMBL/GenBank/DDBJ whole genome shotgun (WGS) entry which is preliminary data.</text>
</comment>
<protein>
    <recommendedName>
        <fullName evidence="3">Major tail protein</fullName>
    </recommendedName>
</protein>
<organism evidence="1 2">
    <name type="scientific">Mycolicibacterium fortuitum</name>
    <name type="common">Mycobacterium fortuitum</name>
    <dbReference type="NCBI Taxonomy" id="1766"/>
    <lineage>
        <taxon>Bacteria</taxon>
        <taxon>Bacillati</taxon>
        <taxon>Actinomycetota</taxon>
        <taxon>Actinomycetes</taxon>
        <taxon>Mycobacteriales</taxon>
        <taxon>Mycobacteriaceae</taxon>
        <taxon>Mycolicibacterium</taxon>
    </lineage>
</organism>
<name>A0ABD6QLV2_MYCFO</name>
<gene>
    <name evidence="1" type="ORF">A5742_27460</name>
</gene>
<reference evidence="1 2" key="1">
    <citation type="submission" date="2016-07" db="EMBL/GenBank/DDBJ databases">
        <authorList>
            <person name="Sutton G."/>
            <person name="Brinkac L."/>
            <person name="Sanka R."/>
            <person name="Adams M."/>
            <person name="Lau E."/>
            <person name="Kumar A."/>
            <person name="Macaden R."/>
        </authorList>
    </citation>
    <scope>NUCLEOTIDE SEQUENCE [LARGE SCALE GENOMIC DNA]</scope>
    <source>
        <strain evidence="1 2">GA-0871</strain>
    </source>
</reference>
<accession>A0ABD6QLV2</accession>
<proteinExistence type="predicted"/>
<evidence type="ECO:0008006" key="3">
    <source>
        <dbReference type="Google" id="ProtNLM"/>
    </source>
</evidence>
<dbReference type="EMBL" id="MBER01000071">
    <property type="protein sequence ID" value="OMC44714.1"/>
    <property type="molecule type" value="Genomic_DNA"/>
</dbReference>
<dbReference type="Proteomes" id="UP000187001">
    <property type="component" value="Unassembled WGS sequence"/>
</dbReference>
<sequence>MVQPVTGTTWNAGGYNDLYRAASERGGLQAVLIRDNRGAATNISPFEDDLTTVAWSPFAQDGKLRGDMFASRLVDGKWAVNPAPNEGFWYIGAQTEDGGAERNPNTNSDDLKILQSNFPYDSDITEKGKTIKFTAVDTLKPLIHRLESELRLSDDNGNSLVPDLGSENYGYGVRLDTASVDRQIILLFSKSVAGKAVYRAEGYSLCKIDDQAAKKRTKTDPDTAGLTYKVLPDPYLMIPDPDGGSELVPGFEWVWVSGPGWDEMAPAGS</sequence>
<evidence type="ECO:0000313" key="1">
    <source>
        <dbReference type="EMBL" id="OMC44714.1"/>
    </source>
</evidence>